<evidence type="ECO:0000313" key="4">
    <source>
        <dbReference type="Proteomes" id="UP000824281"/>
    </source>
</evidence>
<reference evidence="3 4" key="1">
    <citation type="submission" date="2021-08" db="EMBL/GenBank/DDBJ databases">
        <title>Comparative Genomics Analysis of the Genus Qipengyuania Reveals Extensive Genetic Diversity and Metabolic Versatility, Including the Description of Fifteen Novel Species.</title>
        <authorList>
            <person name="Liu Y."/>
        </authorList>
    </citation>
    <scope>NUCLEOTIDE SEQUENCE [LARGE SCALE GENOMIC DNA]</scope>
    <source>
        <strain evidence="3 4">1NDH13</strain>
    </source>
</reference>
<proteinExistence type="predicted"/>
<dbReference type="Pfam" id="PF07332">
    <property type="entry name" value="Phage_holin_3_6"/>
    <property type="match status" value="1"/>
</dbReference>
<dbReference type="InterPro" id="IPR009937">
    <property type="entry name" value="Phage_holin_3_6"/>
</dbReference>
<dbReference type="Proteomes" id="UP000824281">
    <property type="component" value="Chromosome"/>
</dbReference>
<sequence>MMRDEDTRERADYEGPLDLPDDYEDIEEDEGAHGPSLAEDVLALFEDGKTYAEAEIAYQKSRASYTANRLKGAIAIGLGAFGVFHLALIAFVVGLVIALVPLVGPWIATAIVTIALLVIGVVLLKMLKGRIDDIRDAFAEKEKGDE</sequence>
<evidence type="ECO:0000256" key="2">
    <source>
        <dbReference type="SAM" id="Phobius"/>
    </source>
</evidence>
<feature type="compositionally biased region" description="Basic and acidic residues" evidence="1">
    <location>
        <begin position="1"/>
        <end position="13"/>
    </location>
</feature>
<evidence type="ECO:0000256" key="1">
    <source>
        <dbReference type="SAM" id="MobiDB-lite"/>
    </source>
</evidence>
<organism evidence="3 4">
    <name type="scientific">Qipengyuania aurantiaca</name>
    <dbReference type="NCBI Taxonomy" id="2867233"/>
    <lineage>
        <taxon>Bacteria</taxon>
        <taxon>Pseudomonadati</taxon>
        <taxon>Pseudomonadota</taxon>
        <taxon>Alphaproteobacteria</taxon>
        <taxon>Sphingomonadales</taxon>
        <taxon>Erythrobacteraceae</taxon>
        <taxon>Qipengyuania</taxon>
    </lineage>
</organism>
<feature type="compositionally biased region" description="Acidic residues" evidence="1">
    <location>
        <begin position="19"/>
        <end position="30"/>
    </location>
</feature>
<keyword evidence="2" id="KW-0472">Membrane</keyword>
<feature type="transmembrane region" description="Helical" evidence="2">
    <location>
        <begin position="72"/>
        <end position="100"/>
    </location>
</feature>
<keyword evidence="4" id="KW-1185">Reference proteome</keyword>
<dbReference type="RefSeq" id="WP_221424982.1">
    <property type="nucleotide sequence ID" value="NZ_CP081295.1"/>
</dbReference>
<accession>A0ABX8ZKH7</accession>
<keyword evidence="2" id="KW-1133">Transmembrane helix</keyword>
<feature type="transmembrane region" description="Helical" evidence="2">
    <location>
        <begin position="106"/>
        <end position="127"/>
    </location>
</feature>
<name>A0ABX8ZKH7_9SPHN</name>
<feature type="region of interest" description="Disordered" evidence="1">
    <location>
        <begin position="1"/>
        <end position="33"/>
    </location>
</feature>
<protein>
    <submittedName>
        <fullName evidence="3">Phage holin family protein</fullName>
    </submittedName>
</protein>
<keyword evidence="2" id="KW-0812">Transmembrane</keyword>
<evidence type="ECO:0000313" key="3">
    <source>
        <dbReference type="EMBL" id="QZD89500.1"/>
    </source>
</evidence>
<gene>
    <name evidence="3" type="ORF">K3148_11885</name>
</gene>
<dbReference type="EMBL" id="CP081295">
    <property type="protein sequence ID" value="QZD89500.1"/>
    <property type="molecule type" value="Genomic_DNA"/>
</dbReference>